<gene>
    <name evidence="1" type="ORF">UFOVP54_48</name>
</gene>
<accession>A0A6J5KVI8</accession>
<dbReference type="EMBL" id="LR796188">
    <property type="protein sequence ID" value="CAB4124997.1"/>
    <property type="molecule type" value="Genomic_DNA"/>
</dbReference>
<dbReference type="Gene3D" id="3.40.50.300">
    <property type="entry name" value="P-loop containing nucleotide triphosphate hydrolases"/>
    <property type="match status" value="1"/>
</dbReference>
<dbReference type="InterPro" id="IPR027417">
    <property type="entry name" value="P-loop_NTPase"/>
</dbReference>
<reference evidence="1" key="1">
    <citation type="submission" date="2020-04" db="EMBL/GenBank/DDBJ databases">
        <authorList>
            <person name="Chiriac C."/>
            <person name="Salcher M."/>
            <person name="Ghai R."/>
            <person name="Kavagutti S V."/>
        </authorList>
    </citation>
    <scope>NUCLEOTIDE SEQUENCE</scope>
</reference>
<evidence type="ECO:0000313" key="1">
    <source>
        <dbReference type="EMBL" id="CAB4124997.1"/>
    </source>
</evidence>
<proteinExistence type="predicted"/>
<protein>
    <submittedName>
        <fullName evidence="1">Large terminase protein</fullName>
    </submittedName>
</protein>
<dbReference type="Pfam" id="PF03237">
    <property type="entry name" value="Terminase_6N"/>
    <property type="match status" value="1"/>
</dbReference>
<sequence length="524" mass="59850">MSQPDIKQIVAQEYVKCAKDPAYFMKKYCYIQHPTRGRILFNLYPFQEGVLHLFRDEKMLITLKSRQLGISTLASAYALWLMIFHKDKNVLALAITQATARNLVTKTIFMYENLPKWLQLPFVEKNKLSMRLKNGSKITAKSSNSDAARSEAVSLLLIDEAAFIDNIEETFTAAQQTLATGGQCMALSTPNGVGNWFHKTWEKAEAGENGFVPIKLKWDVHPERQQDWRDEQTRQLGEKHAAQECDCDFMSSGDTVIEVENMTFYEETYVKDPIERRGVDGNLWIWESPDYTRSYMVVADVARGDSTDYSGFHVFDIETCTQVAEYKGKISPKEYGNVLVGVATEYCDALLVIENANIGWSTIEQVISREYKNLYYSSRSDTETVESYMAKYERDKLVPGFTMSLKTRPLVIAKMTEYIRERSVVVQSKRLLAEMRVFIWRNGKAQAQSGYNDDLIMSFATALYVRDTAIRMRQQGLDLSRATMNAFVGLNQRQTGVYNVAPMQNNPYLMETPGGQEDLSWLLG</sequence>
<name>A0A6J5KVI8_9CAUD</name>
<dbReference type="Gene3D" id="3.30.420.240">
    <property type="match status" value="1"/>
</dbReference>
<organism evidence="1">
    <name type="scientific">uncultured Caudovirales phage</name>
    <dbReference type="NCBI Taxonomy" id="2100421"/>
    <lineage>
        <taxon>Viruses</taxon>
        <taxon>Duplodnaviria</taxon>
        <taxon>Heunggongvirae</taxon>
        <taxon>Uroviricota</taxon>
        <taxon>Caudoviricetes</taxon>
        <taxon>Peduoviridae</taxon>
        <taxon>Maltschvirus</taxon>
        <taxon>Maltschvirus maltsch</taxon>
    </lineage>
</organism>